<dbReference type="Pfam" id="PF12937">
    <property type="entry name" value="F-box-like"/>
    <property type="match status" value="1"/>
</dbReference>
<dbReference type="SUPFAM" id="SSF81383">
    <property type="entry name" value="F-box domain"/>
    <property type="match status" value="1"/>
</dbReference>
<feature type="non-terminal residue" evidence="2">
    <location>
        <position position="1"/>
    </location>
</feature>
<gene>
    <name evidence="2" type="ORF">M8C21_024689</name>
</gene>
<keyword evidence="3" id="KW-1185">Reference proteome</keyword>
<evidence type="ECO:0000313" key="3">
    <source>
        <dbReference type="Proteomes" id="UP001206925"/>
    </source>
</evidence>
<protein>
    <recommendedName>
        <fullName evidence="1">F-box domain-containing protein</fullName>
    </recommendedName>
</protein>
<feature type="domain" description="F-box" evidence="1">
    <location>
        <begin position="66"/>
        <end position="106"/>
    </location>
</feature>
<reference evidence="2" key="1">
    <citation type="submission" date="2022-06" db="EMBL/GenBank/DDBJ databases">
        <title>Uncovering the hologenomic basis of an extraordinary plant invasion.</title>
        <authorList>
            <person name="Bieker V.C."/>
            <person name="Martin M.D."/>
            <person name="Gilbert T."/>
            <person name="Hodgins K."/>
            <person name="Battlay P."/>
            <person name="Petersen B."/>
            <person name="Wilson J."/>
        </authorList>
    </citation>
    <scope>NUCLEOTIDE SEQUENCE</scope>
    <source>
        <strain evidence="2">AA19_3_7</strain>
        <tissue evidence="2">Leaf</tissue>
    </source>
</reference>
<evidence type="ECO:0000313" key="2">
    <source>
        <dbReference type="EMBL" id="KAI7740446.1"/>
    </source>
</evidence>
<name>A0AAD5CEK1_AMBAR</name>
<dbReference type="PANTHER" id="PTHR39741">
    <property type="entry name" value="F-BOX DOMAIN CONTAINING PROTEIN, EXPRESSED"/>
    <property type="match status" value="1"/>
</dbReference>
<dbReference type="InterPro" id="IPR055336">
    <property type="entry name" value="At4g00755-like"/>
</dbReference>
<proteinExistence type="predicted"/>
<dbReference type="PANTHER" id="PTHR39741:SF14">
    <property type="entry name" value="F-BOX DOMAIN-CONTAINING PROTEIN"/>
    <property type="match status" value="1"/>
</dbReference>
<dbReference type="AlphaFoldDB" id="A0AAD5CEK1"/>
<dbReference type="Proteomes" id="UP001206925">
    <property type="component" value="Unassembled WGS sequence"/>
</dbReference>
<dbReference type="InterPro" id="IPR001810">
    <property type="entry name" value="F-box_dom"/>
</dbReference>
<sequence length="367" mass="42003">PHERVGHGRSPILLLPWAGHAVKYNLTTSFREFTRLYLHRTSTWRYRVTVQYMGTHVDFLEGLDPDMALKILMCLDDATDLVRASAVSRYWQKTVISNGLSKQLCVRTFPQLATVIRVVEPSHGNLGETERGHRVYASLFRALTAFPLANCIANPVSASSTDRYPEESIMNTVAPINIITLLGSYWSSIGTDDPETPETLIYRLTANFCVITDIYLHPWQDPYTSCLCSSGFVRFQMGHPKSWKELNYDFIEAQECADDKFIWTYTSPVFPVAQENRLQRFKLPDPVLCIGGYLQIELLGRINKAIDDQYYLWRAWLNQSCTTSPLAWGIYKLQNCIHIEQAHGVGVECEWVDYDEPEMDGKDEIDL</sequence>
<dbReference type="InterPro" id="IPR036047">
    <property type="entry name" value="F-box-like_dom_sf"/>
</dbReference>
<feature type="non-terminal residue" evidence="2">
    <location>
        <position position="367"/>
    </location>
</feature>
<evidence type="ECO:0000259" key="1">
    <source>
        <dbReference type="Pfam" id="PF12937"/>
    </source>
</evidence>
<dbReference type="EMBL" id="JAMZMK010008428">
    <property type="protein sequence ID" value="KAI7740446.1"/>
    <property type="molecule type" value="Genomic_DNA"/>
</dbReference>
<organism evidence="2 3">
    <name type="scientific">Ambrosia artemisiifolia</name>
    <name type="common">Common ragweed</name>
    <dbReference type="NCBI Taxonomy" id="4212"/>
    <lineage>
        <taxon>Eukaryota</taxon>
        <taxon>Viridiplantae</taxon>
        <taxon>Streptophyta</taxon>
        <taxon>Embryophyta</taxon>
        <taxon>Tracheophyta</taxon>
        <taxon>Spermatophyta</taxon>
        <taxon>Magnoliopsida</taxon>
        <taxon>eudicotyledons</taxon>
        <taxon>Gunneridae</taxon>
        <taxon>Pentapetalae</taxon>
        <taxon>asterids</taxon>
        <taxon>campanulids</taxon>
        <taxon>Asterales</taxon>
        <taxon>Asteraceae</taxon>
        <taxon>Asteroideae</taxon>
        <taxon>Heliantheae alliance</taxon>
        <taxon>Heliantheae</taxon>
        <taxon>Ambrosia</taxon>
    </lineage>
</organism>
<comment type="caution">
    <text evidence="2">The sequence shown here is derived from an EMBL/GenBank/DDBJ whole genome shotgun (WGS) entry which is preliminary data.</text>
</comment>
<accession>A0AAD5CEK1</accession>
<dbReference type="Gene3D" id="1.20.1280.50">
    <property type="match status" value="1"/>
</dbReference>